<dbReference type="InterPro" id="IPR011279">
    <property type="entry name" value="Chorismate_mutase_GmP"/>
</dbReference>
<dbReference type="PANTHER" id="PTHR38041:SF1">
    <property type="entry name" value="CHORISMATE MUTASE"/>
    <property type="match status" value="1"/>
</dbReference>
<dbReference type="PATRIC" id="fig|1423746.3.peg.1398"/>
<dbReference type="InterPro" id="IPR002701">
    <property type="entry name" value="CM_II_prokaryot"/>
</dbReference>
<evidence type="ECO:0000259" key="2">
    <source>
        <dbReference type="PROSITE" id="PS51168"/>
    </source>
</evidence>
<evidence type="ECO:0000256" key="1">
    <source>
        <dbReference type="ARBA" id="ARBA00023235"/>
    </source>
</evidence>
<dbReference type="Pfam" id="PF01817">
    <property type="entry name" value="CM_2"/>
    <property type="match status" value="1"/>
</dbReference>
<dbReference type="Proteomes" id="UP000051445">
    <property type="component" value="Unassembled WGS sequence"/>
</dbReference>
<dbReference type="EMBL" id="AZER01000025">
    <property type="protein sequence ID" value="KRL25983.1"/>
    <property type="molecule type" value="Genomic_DNA"/>
</dbReference>
<dbReference type="AlphaFoldDB" id="A0A0R1P151"/>
<proteinExistence type="predicted"/>
<dbReference type="NCBIfam" id="TIGR01805">
    <property type="entry name" value="CM_mono_grmpos"/>
    <property type="match status" value="1"/>
</dbReference>
<dbReference type="GO" id="GO:0009697">
    <property type="term" value="P:salicylic acid biosynthetic process"/>
    <property type="evidence" value="ECO:0007669"/>
    <property type="project" value="TreeGrafter"/>
</dbReference>
<dbReference type="SUPFAM" id="SSF48600">
    <property type="entry name" value="Chorismate mutase II"/>
    <property type="match status" value="1"/>
</dbReference>
<dbReference type="PROSITE" id="PS51168">
    <property type="entry name" value="CHORISMATE_MUT_2"/>
    <property type="match status" value="1"/>
</dbReference>
<dbReference type="GO" id="GO:0046417">
    <property type="term" value="P:chorismate metabolic process"/>
    <property type="evidence" value="ECO:0007669"/>
    <property type="project" value="InterPro"/>
</dbReference>
<dbReference type="InterPro" id="IPR051331">
    <property type="entry name" value="Chorismate_mutase-related"/>
</dbReference>
<dbReference type="InterPro" id="IPR036263">
    <property type="entry name" value="Chorismate_II_sf"/>
</dbReference>
<dbReference type="SMART" id="SM00830">
    <property type="entry name" value="CM_2"/>
    <property type="match status" value="1"/>
</dbReference>
<reference evidence="3 4" key="1">
    <citation type="journal article" date="2015" name="Genome Announc.">
        <title>Expanding the biotechnology potential of lactobacilli through comparative genomics of 213 strains and associated genera.</title>
        <authorList>
            <person name="Sun Z."/>
            <person name="Harris H.M."/>
            <person name="McCann A."/>
            <person name="Guo C."/>
            <person name="Argimon S."/>
            <person name="Zhang W."/>
            <person name="Yang X."/>
            <person name="Jeffery I.B."/>
            <person name="Cooney J.C."/>
            <person name="Kagawa T.F."/>
            <person name="Liu W."/>
            <person name="Song Y."/>
            <person name="Salvetti E."/>
            <person name="Wrobel A."/>
            <person name="Rasinkangas P."/>
            <person name="Parkhill J."/>
            <person name="Rea M.C."/>
            <person name="O'Sullivan O."/>
            <person name="Ritari J."/>
            <person name="Douillard F.P."/>
            <person name="Paul Ross R."/>
            <person name="Yang R."/>
            <person name="Briner A.E."/>
            <person name="Felis G.E."/>
            <person name="de Vos W.M."/>
            <person name="Barrangou R."/>
            <person name="Klaenhammer T.R."/>
            <person name="Caufield P.W."/>
            <person name="Cui Y."/>
            <person name="Zhang H."/>
            <person name="O'Toole P.W."/>
        </authorList>
    </citation>
    <scope>NUCLEOTIDE SEQUENCE [LARGE SCALE GENOMIC DNA]</scope>
    <source>
        <strain evidence="3 4">DSM 13145</strain>
    </source>
</reference>
<accession>A0A0R1P151</accession>
<comment type="caution">
    <text evidence="3">The sequence shown here is derived from an EMBL/GenBank/DDBJ whole genome shotgun (WGS) entry which is preliminary data.</text>
</comment>
<gene>
    <name evidence="3" type="ORF">FD27_GL001369</name>
</gene>
<sequence length="94" mass="10968">MILMTELDQARQEINRINQQLVKLLEQRFTAVTKVNNYKVAHQLPILDQQREQAILNKVTAETSDPAKAPFIAAIFKDIMKQSRQYEQALRKED</sequence>
<dbReference type="GO" id="GO:0004106">
    <property type="term" value="F:chorismate mutase activity"/>
    <property type="evidence" value="ECO:0007669"/>
    <property type="project" value="InterPro"/>
</dbReference>
<keyword evidence="4" id="KW-1185">Reference proteome</keyword>
<evidence type="ECO:0000313" key="3">
    <source>
        <dbReference type="EMBL" id="KRL25983.1"/>
    </source>
</evidence>
<protein>
    <recommendedName>
        <fullName evidence="2">Chorismate mutase domain-containing protein</fullName>
    </recommendedName>
</protein>
<keyword evidence="1" id="KW-0413">Isomerase</keyword>
<dbReference type="STRING" id="1423746.FD27_GL001369"/>
<dbReference type="Gene3D" id="1.20.59.10">
    <property type="entry name" value="Chorismate mutase"/>
    <property type="match status" value="1"/>
</dbReference>
<evidence type="ECO:0000313" key="4">
    <source>
        <dbReference type="Proteomes" id="UP000051445"/>
    </source>
</evidence>
<dbReference type="InterPro" id="IPR036979">
    <property type="entry name" value="CM_dom_sf"/>
</dbReference>
<name>A0A0R1P151_9LACO</name>
<dbReference type="PANTHER" id="PTHR38041">
    <property type="entry name" value="CHORISMATE MUTASE"/>
    <property type="match status" value="1"/>
</dbReference>
<organism evidence="3 4">
    <name type="scientific">Limosilactobacillus frumenti DSM 13145</name>
    <dbReference type="NCBI Taxonomy" id="1423746"/>
    <lineage>
        <taxon>Bacteria</taxon>
        <taxon>Bacillati</taxon>
        <taxon>Bacillota</taxon>
        <taxon>Bacilli</taxon>
        <taxon>Lactobacillales</taxon>
        <taxon>Lactobacillaceae</taxon>
        <taxon>Limosilactobacillus</taxon>
    </lineage>
</organism>
<feature type="domain" description="Chorismate mutase" evidence="2">
    <location>
        <begin position="1"/>
        <end position="91"/>
    </location>
</feature>